<dbReference type="Gene3D" id="1.10.10.10">
    <property type="entry name" value="Winged helix-like DNA-binding domain superfamily/Winged helix DNA-binding domain"/>
    <property type="match status" value="1"/>
</dbReference>
<dbReference type="PANTHER" id="PTHR42756:SF1">
    <property type="entry name" value="TRANSCRIPTIONAL REPRESSOR OF EMRAB OPERON"/>
    <property type="match status" value="1"/>
</dbReference>
<evidence type="ECO:0000256" key="3">
    <source>
        <dbReference type="ARBA" id="ARBA00023163"/>
    </source>
</evidence>
<evidence type="ECO:0000313" key="5">
    <source>
        <dbReference type="EMBL" id="MDQ1096650.1"/>
    </source>
</evidence>
<sequence>MKSSQQEHLSKISRLIETMRDIRKVVRTQFMKKMKDHDLDLTIEMLEVLHILWNKDNVNQQEIVDKTNRNKASITSLIDNMAARGLVQRNTNPLDRRNKLISLTTEGERYQQKLIPLLEEVYAPLLSEDMIHEIENATSKLQHILQTMSK</sequence>
<dbReference type="PRINTS" id="PR00598">
    <property type="entry name" value="HTHMARR"/>
</dbReference>
<dbReference type="GO" id="GO:0003677">
    <property type="term" value="F:DNA binding"/>
    <property type="evidence" value="ECO:0007669"/>
    <property type="project" value="UniProtKB-KW"/>
</dbReference>
<accession>A0ABU0TK28</accession>
<dbReference type="InterPro" id="IPR000835">
    <property type="entry name" value="HTH_MarR-typ"/>
</dbReference>
<dbReference type="Proteomes" id="UP001225072">
    <property type="component" value="Unassembled WGS sequence"/>
</dbReference>
<dbReference type="RefSeq" id="WP_307449372.1">
    <property type="nucleotide sequence ID" value="NZ_JAUTAL010000001.1"/>
</dbReference>
<dbReference type="Pfam" id="PF01047">
    <property type="entry name" value="MarR"/>
    <property type="match status" value="1"/>
</dbReference>
<dbReference type="PROSITE" id="PS01117">
    <property type="entry name" value="HTH_MARR_1"/>
    <property type="match status" value="1"/>
</dbReference>
<evidence type="ECO:0000259" key="4">
    <source>
        <dbReference type="PROSITE" id="PS50995"/>
    </source>
</evidence>
<keyword evidence="1" id="KW-0805">Transcription regulation</keyword>
<comment type="caution">
    <text evidence="5">The sequence shown here is derived from an EMBL/GenBank/DDBJ whole genome shotgun (WGS) entry which is preliminary data.</text>
</comment>
<organism evidence="5 6">
    <name type="scientific">Chryseobacterium camelliae</name>
    <dbReference type="NCBI Taxonomy" id="1265445"/>
    <lineage>
        <taxon>Bacteria</taxon>
        <taxon>Pseudomonadati</taxon>
        <taxon>Bacteroidota</taxon>
        <taxon>Flavobacteriia</taxon>
        <taxon>Flavobacteriales</taxon>
        <taxon>Weeksellaceae</taxon>
        <taxon>Chryseobacterium group</taxon>
        <taxon>Chryseobacterium</taxon>
    </lineage>
</organism>
<evidence type="ECO:0000313" key="6">
    <source>
        <dbReference type="Proteomes" id="UP001225072"/>
    </source>
</evidence>
<keyword evidence="2 5" id="KW-0238">DNA-binding</keyword>
<evidence type="ECO:0000256" key="1">
    <source>
        <dbReference type="ARBA" id="ARBA00023015"/>
    </source>
</evidence>
<dbReference type="SUPFAM" id="SSF46785">
    <property type="entry name" value="Winged helix' DNA-binding domain"/>
    <property type="match status" value="1"/>
</dbReference>
<reference evidence="5 6" key="1">
    <citation type="submission" date="2023-07" db="EMBL/GenBank/DDBJ databases">
        <title>Functional and genomic diversity of the sorghum phyllosphere microbiome.</title>
        <authorList>
            <person name="Shade A."/>
        </authorList>
    </citation>
    <scope>NUCLEOTIDE SEQUENCE [LARGE SCALE GENOMIC DNA]</scope>
    <source>
        <strain evidence="5 6">SORGH_AS_1064</strain>
    </source>
</reference>
<evidence type="ECO:0000256" key="2">
    <source>
        <dbReference type="ARBA" id="ARBA00023125"/>
    </source>
</evidence>
<dbReference type="InterPro" id="IPR023187">
    <property type="entry name" value="Tscrpt_reg_MarR-type_CS"/>
</dbReference>
<dbReference type="PANTHER" id="PTHR42756">
    <property type="entry name" value="TRANSCRIPTIONAL REGULATOR, MARR"/>
    <property type="match status" value="1"/>
</dbReference>
<dbReference type="SMART" id="SM00347">
    <property type="entry name" value="HTH_MARR"/>
    <property type="match status" value="1"/>
</dbReference>
<dbReference type="PROSITE" id="PS50995">
    <property type="entry name" value="HTH_MARR_2"/>
    <property type="match status" value="1"/>
</dbReference>
<keyword evidence="3" id="KW-0804">Transcription</keyword>
<proteinExistence type="predicted"/>
<name>A0ABU0TK28_9FLAO</name>
<dbReference type="InterPro" id="IPR036390">
    <property type="entry name" value="WH_DNA-bd_sf"/>
</dbReference>
<protein>
    <submittedName>
        <fullName evidence="5">DNA-binding MarR family transcriptional regulator</fullName>
    </submittedName>
</protein>
<dbReference type="InterPro" id="IPR036388">
    <property type="entry name" value="WH-like_DNA-bd_sf"/>
</dbReference>
<dbReference type="EMBL" id="JAUTAL010000001">
    <property type="protein sequence ID" value="MDQ1096650.1"/>
    <property type="molecule type" value="Genomic_DNA"/>
</dbReference>
<feature type="domain" description="HTH marR-type" evidence="4">
    <location>
        <begin position="12"/>
        <end position="150"/>
    </location>
</feature>
<gene>
    <name evidence="5" type="ORF">QE404_001797</name>
</gene>
<keyword evidence="6" id="KW-1185">Reference proteome</keyword>